<feature type="signal peptide" evidence="1">
    <location>
        <begin position="1"/>
        <end position="21"/>
    </location>
</feature>
<dbReference type="PANTHER" id="PTHR33734">
    <property type="entry name" value="LYSM DOMAIN-CONTAINING GPI-ANCHORED PROTEIN 2"/>
    <property type="match status" value="1"/>
</dbReference>
<dbReference type="Pfam" id="PF01476">
    <property type="entry name" value="LysM"/>
    <property type="match status" value="2"/>
</dbReference>
<dbReference type="AlphaFoldDB" id="A0A4S4FYY6"/>
<sequence>MTLTTMAIAGALAVTVVPSPAAPEYTVVDGDSVSAIADRFGLTTDDVLTLNGLERSSLIFPGQVLRLLPADSPPPTPEAAPAPPPVPAAPAPAAAAHVVVSGDTVSAIASSAGVGVQALLDANGLTWSSIIYPGQQLVFPATTASAAPAPAPAPVPAPVVPVADSQPLAAVDPAAVIPLSDEMRANAATIIRIGRSLGVSDQGLVIALAAAAQESRLRNVDYGDADSLGLFQQRPSTGWGTPEQVMDPVRATDAFFGGPANPNGTLTRGLLDIPGWESMTVTQAAQAVQISAHPDAYAAWETSARQWLSELG</sequence>
<evidence type="ECO:0000259" key="2">
    <source>
        <dbReference type="PROSITE" id="PS51782"/>
    </source>
</evidence>
<dbReference type="EMBL" id="SSSN01000003">
    <property type="protein sequence ID" value="THG35402.1"/>
    <property type="molecule type" value="Genomic_DNA"/>
</dbReference>
<accession>A0A4S4FYY6</accession>
<dbReference type="RefSeq" id="WP_136422784.1">
    <property type="nucleotide sequence ID" value="NZ_SSSN01000003.1"/>
</dbReference>
<feature type="domain" description="LysM" evidence="2">
    <location>
        <begin position="23"/>
        <end position="67"/>
    </location>
</feature>
<dbReference type="InterPro" id="IPR018392">
    <property type="entry name" value="LysM"/>
</dbReference>
<feature type="domain" description="LysM" evidence="2">
    <location>
        <begin position="95"/>
        <end position="139"/>
    </location>
</feature>
<gene>
    <name evidence="3" type="ORF">E6C70_04970</name>
</gene>
<dbReference type="PROSITE" id="PS51782">
    <property type="entry name" value="LYSM"/>
    <property type="match status" value="2"/>
</dbReference>
<organism evidence="3 4">
    <name type="scientific">Orlajensenia flava</name>
    <dbReference type="NCBI Taxonomy" id="2565934"/>
    <lineage>
        <taxon>Bacteria</taxon>
        <taxon>Bacillati</taxon>
        <taxon>Actinomycetota</taxon>
        <taxon>Actinomycetes</taxon>
        <taxon>Micrococcales</taxon>
        <taxon>Microbacteriaceae</taxon>
        <taxon>Orlajensenia</taxon>
    </lineage>
</organism>
<reference evidence="3 4" key="1">
    <citation type="submission" date="2019-04" db="EMBL/GenBank/DDBJ databases">
        <authorList>
            <person name="Jiang L."/>
        </authorList>
    </citation>
    <scope>NUCLEOTIDE SEQUENCE [LARGE SCALE GENOMIC DNA]</scope>
    <source>
        <strain evidence="3 4">YIM 131861</strain>
    </source>
</reference>
<evidence type="ECO:0000313" key="4">
    <source>
        <dbReference type="Proteomes" id="UP000307380"/>
    </source>
</evidence>
<proteinExistence type="predicted"/>
<dbReference type="InterPro" id="IPR036779">
    <property type="entry name" value="LysM_dom_sf"/>
</dbReference>
<dbReference type="OrthoDB" id="5171895at2"/>
<dbReference type="Gene3D" id="3.10.350.10">
    <property type="entry name" value="LysM domain"/>
    <property type="match status" value="2"/>
</dbReference>
<dbReference type="SUPFAM" id="SSF54106">
    <property type="entry name" value="LysM domain"/>
    <property type="match status" value="2"/>
</dbReference>
<name>A0A4S4FYY6_9MICO</name>
<dbReference type="SMART" id="SM00257">
    <property type="entry name" value="LysM"/>
    <property type="match status" value="2"/>
</dbReference>
<comment type="caution">
    <text evidence="3">The sequence shown here is derived from an EMBL/GenBank/DDBJ whole genome shotgun (WGS) entry which is preliminary data.</text>
</comment>
<keyword evidence="1" id="KW-0732">Signal</keyword>
<dbReference type="CDD" id="cd00118">
    <property type="entry name" value="LysM"/>
    <property type="match status" value="2"/>
</dbReference>
<dbReference type="GO" id="GO:0008932">
    <property type="term" value="F:lytic endotransglycosylase activity"/>
    <property type="evidence" value="ECO:0007669"/>
    <property type="project" value="TreeGrafter"/>
</dbReference>
<keyword evidence="4" id="KW-1185">Reference proteome</keyword>
<evidence type="ECO:0000313" key="3">
    <source>
        <dbReference type="EMBL" id="THG35402.1"/>
    </source>
</evidence>
<dbReference type="PANTHER" id="PTHR33734:SF22">
    <property type="entry name" value="MEMBRANE-BOUND LYTIC MUREIN TRANSGLYCOSYLASE D"/>
    <property type="match status" value="1"/>
</dbReference>
<protein>
    <submittedName>
        <fullName evidence="3">LysM peptidoglycan-binding domain-containing protein</fullName>
    </submittedName>
</protein>
<dbReference type="Proteomes" id="UP000307380">
    <property type="component" value="Unassembled WGS sequence"/>
</dbReference>
<evidence type="ECO:0000256" key="1">
    <source>
        <dbReference type="SAM" id="SignalP"/>
    </source>
</evidence>
<feature type="chain" id="PRO_5020798342" evidence="1">
    <location>
        <begin position="22"/>
        <end position="312"/>
    </location>
</feature>